<dbReference type="STRING" id="870435.A0A0C3P3X8"/>
<feature type="compositionally biased region" description="Polar residues" evidence="1">
    <location>
        <begin position="441"/>
        <end position="469"/>
    </location>
</feature>
<reference evidence="3 4" key="1">
    <citation type="submission" date="2014-04" db="EMBL/GenBank/DDBJ databases">
        <authorList>
            <consortium name="DOE Joint Genome Institute"/>
            <person name="Kuo A."/>
            <person name="Kohler A."/>
            <person name="Costa M.D."/>
            <person name="Nagy L.G."/>
            <person name="Floudas D."/>
            <person name="Copeland A."/>
            <person name="Barry K.W."/>
            <person name="Cichocki N."/>
            <person name="Veneault-Fourrey C."/>
            <person name="LaButti K."/>
            <person name="Lindquist E.A."/>
            <person name="Lipzen A."/>
            <person name="Lundell T."/>
            <person name="Morin E."/>
            <person name="Murat C."/>
            <person name="Sun H."/>
            <person name="Tunlid A."/>
            <person name="Henrissat B."/>
            <person name="Grigoriev I.V."/>
            <person name="Hibbett D.S."/>
            <person name="Martin F."/>
            <person name="Nordberg H.P."/>
            <person name="Cantor M.N."/>
            <person name="Hua S.X."/>
        </authorList>
    </citation>
    <scope>NUCLEOTIDE SEQUENCE [LARGE SCALE GENOMIC DNA]</scope>
    <source>
        <strain evidence="3 4">Marx 270</strain>
    </source>
</reference>
<feature type="domain" description="GmrSD restriction endonucleases N-terminal" evidence="2">
    <location>
        <begin position="74"/>
        <end position="224"/>
    </location>
</feature>
<sequence>MSLSDISDLTELSSEEDAPTARPTSKSKKQSKEYKIKNVLRAPRTTQYTTKSLYGMYCVRHAPPQRSSIFHVDQIIDNAIDLDPEYQRGNYLHPPHVVWSDEKQSGLVDSILRNYYMPPIIFAVSFQDDGSERRTCIDGKQRLTSIQKFLDGQIPHKDSFTNEKLWYKSSAQNPRRKLLPQQLRTLFANKQVVCVEYSDLTDNQEREIFQRVQLGVALTPAERLQAIVGPWPSLIRDIQSHILGEDGLEGYLNWGHARGRDFQCLATIGYLIENSSKPGIPTSKVLEKWLHQTDPVRPTLVADLQETFRIFVMLSRDKRYSSSLNSPARVSPIEFVMIGILIYKKRASLSLTQLTSAIEKMRKDVRASEKDIRANSRVTKLMMDFINKRLKVSELKKDGEGDRPASIIARSVKPSAKRKRPAESSDEESEAESPPPRKVTTVVSSKAGSVSSRQSVTKKSTSPVITTATAVKRSADAPATRSGRLESWSTMASQKPLPPPLRIPAARSTQAAVSTPTQGKVVTPAIAAPQIPKTSISPTTSQPAPPSSTPMTALKPSPPLPVSACPPPTPSTENAPQSSLHPVTKAESVGPSLPTADPRLQSSSVHSPLANATADRLAPIRAAKAALLGPSSGRESPSGVNLGVVNGVGGGPQGAQDFRAASRSSTPQQPPIRNAYSSWSQPSQAHADVPQVPQDLQRLPPQLSHTVQQASLNHTQDSFGRPYLLTEETSANFSDARNGSHHPRSPLFYQEPRPLSPVSHRHPRAQHQLQQQSGSVPGHGPGRLPLPPPPSSARSQQPPPGAYAPRAHTGANTLPPRPPPEVQRASTLPYPPHRLPPSGPYTESDRREPGSERRQSFSDQRASPVLGSGAYDYDRWDRDRVRDRDWNYPPPSRPRAERPLGRGRGRG</sequence>
<gene>
    <name evidence="3" type="ORF">M404DRAFT_28207</name>
</gene>
<evidence type="ECO:0000313" key="3">
    <source>
        <dbReference type="EMBL" id="KIO01989.1"/>
    </source>
</evidence>
<feature type="compositionally biased region" description="Polar residues" evidence="1">
    <location>
        <begin position="1"/>
        <end position="12"/>
    </location>
</feature>
<feature type="region of interest" description="Disordered" evidence="1">
    <location>
        <begin position="1"/>
        <end position="33"/>
    </location>
</feature>
<feature type="compositionally biased region" description="Pro residues" evidence="1">
    <location>
        <begin position="784"/>
        <end position="802"/>
    </location>
</feature>
<dbReference type="PANTHER" id="PTHR39639:SF1">
    <property type="entry name" value="DUF262 DOMAIN-CONTAINING PROTEIN"/>
    <property type="match status" value="1"/>
</dbReference>
<feature type="compositionally biased region" description="Basic and acidic residues" evidence="1">
    <location>
        <begin position="843"/>
        <end position="856"/>
    </location>
</feature>
<dbReference type="OrthoDB" id="5419821at2759"/>
<feature type="compositionally biased region" description="Polar residues" evidence="1">
    <location>
        <begin position="727"/>
        <end position="737"/>
    </location>
</feature>
<feature type="compositionally biased region" description="Polar residues" evidence="1">
    <location>
        <begin position="572"/>
        <end position="581"/>
    </location>
</feature>
<dbReference type="Proteomes" id="UP000054217">
    <property type="component" value="Unassembled WGS sequence"/>
</dbReference>
<reference evidence="4" key="2">
    <citation type="submission" date="2015-01" db="EMBL/GenBank/DDBJ databases">
        <title>Evolutionary Origins and Diversification of the Mycorrhizal Mutualists.</title>
        <authorList>
            <consortium name="DOE Joint Genome Institute"/>
            <consortium name="Mycorrhizal Genomics Consortium"/>
            <person name="Kohler A."/>
            <person name="Kuo A."/>
            <person name="Nagy L.G."/>
            <person name="Floudas D."/>
            <person name="Copeland A."/>
            <person name="Barry K.W."/>
            <person name="Cichocki N."/>
            <person name="Veneault-Fourrey C."/>
            <person name="LaButti K."/>
            <person name="Lindquist E.A."/>
            <person name="Lipzen A."/>
            <person name="Lundell T."/>
            <person name="Morin E."/>
            <person name="Murat C."/>
            <person name="Riley R."/>
            <person name="Ohm R."/>
            <person name="Sun H."/>
            <person name="Tunlid A."/>
            <person name="Henrissat B."/>
            <person name="Grigoriev I.V."/>
            <person name="Hibbett D.S."/>
            <person name="Martin F."/>
        </authorList>
    </citation>
    <scope>NUCLEOTIDE SEQUENCE [LARGE SCALE GENOMIC DNA]</scope>
    <source>
        <strain evidence="4">Marx 270</strain>
    </source>
</reference>
<dbReference type="PANTHER" id="PTHR39639">
    <property type="entry name" value="CHROMOSOME 16, WHOLE GENOME SHOTGUN SEQUENCE"/>
    <property type="match status" value="1"/>
</dbReference>
<evidence type="ECO:0000313" key="4">
    <source>
        <dbReference type="Proteomes" id="UP000054217"/>
    </source>
</evidence>
<evidence type="ECO:0000259" key="2">
    <source>
        <dbReference type="Pfam" id="PF03235"/>
    </source>
</evidence>
<name>A0A0C3P3X8_PISTI</name>
<accession>A0A0C3P3X8</accession>
<dbReference type="InterPro" id="IPR004919">
    <property type="entry name" value="GmrSD_N"/>
</dbReference>
<feature type="region of interest" description="Disordered" evidence="1">
    <location>
        <begin position="396"/>
        <end position="611"/>
    </location>
</feature>
<feature type="region of interest" description="Disordered" evidence="1">
    <location>
        <begin position="628"/>
        <end position="907"/>
    </location>
</feature>
<protein>
    <recommendedName>
        <fullName evidence="2">GmrSD restriction endonucleases N-terminal domain-containing protein</fullName>
    </recommendedName>
</protein>
<organism evidence="3 4">
    <name type="scientific">Pisolithus tinctorius Marx 270</name>
    <dbReference type="NCBI Taxonomy" id="870435"/>
    <lineage>
        <taxon>Eukaryota</taxon>
        <taxon>Fungi</taxon>
        <taxon>Dikarya</taxon>
        <taxon>Basidiomycota</taxon>
        <taxon>Agaricomycotina</taxon>
        <taxon>Agaricomycetes</taxon>
        <taxon>Agaricomycetidae</taxon>
        <taxon>Boletales</taxon>
        <taxon>Sclerodermatineae</taxon>
        <taxon>Pisolithaceae</taxon>
        <taxon>Pisolithus</taxon>
    </lineage>
</organism>
<dbReference type="InParanoid" id="A0A0C3P3X8"/>
<feature type="compositionally biased region" description="Polar residues" evidence="1">
    <location>
        <begin position="703"/>
        <end position="718"/>
    </location>
</feature>
<dbReference type="AlphaFoldDB" id="A0A0C3P3X8"/>
<feature type="compositionally biased region" description="Pro residues" evidence="1">
    <location>
        <begin position="556"/>
        <end position="570"/>
    </location>
</feature>
<feature type="compositionally biased region" description="Basic and acidic residues" evidence="1">
    <location>
        <begin position="872"/>
        <end position="886"/>
    </location>
</feature>
<dbReference type="EMBL" id="KN831984">
    <property type="protein sequence ID" value="KIO01989.1"/>
    <property type="molecule type" value="Genomic_DNA"/>
</dbReference>
<evidence type="ECO:0000256" key="1">
    <source>
        <dbReference type="SAM" id="MobiDB-lite"/>
    </source>
</evidence>
<dbReference type="HOGENOM" id="CLU_013023_1_0_1"/>
<feature type="compositionally biased region" description="Polar residues" evidence="1">
    <location>
        <begin position="675"/>
        <end position="684"/>
    </location>
</feature>
<feature type="compositionally biased region" description="Polar residues" evidence="1">
    <location>
        <begin position="508"/>
        <end position="520"/>
    </location>
</feature>
<feature type="compositionally biased region" description="Pro residues" evidence="1">
    <location>
        <begin position="829"/>
        <end position="839"/>
    </location>
</feature>
<keyword evidence="4" id="KW-1185">Reference proteome</keyword>
<proteinExistence type="predicted"/>
<dbReference type="Pfam" id="PF03235">
    <property type="entry name" value="GmrSD_N"/>
    <property type="match status" value="1"/>
</dbReference>